<keyword evidence="2" id="KW-1185">Reference proteome</keyword>
<dbReference type="Proteomes" id="UP000198211">
    <property type="component" value="Unassembled WGS sequence"/>
</dbReference>
<sequence length="242" mass="27794">MNRERHRKNQERYRLRQKKLTNNLDHANQLLRDEIRYLKSQRNRLIIGISPHITLQTVVMEYFRVFRHGFVDPDGSRIVELDFLRASMSPDLDAGAVFGFEALARNWGIFSLFFRNVRVQLEGMEQTGENAVVAKTITSVTITTTSLREVFSYPGTVERERWSKIVAKLLGQRLVMHGSVQFIWNSLTNRMEGLLSQSDMVTPLLQLLGSMEDVSVVLSKARVTPEGNLVVGDYLSRYPSFS</sequence>
<evidence type="ECO:0000313" key="2">
    <source>
        <dbReference type="Proteomes" id="UP000198211"/>
    </source>
</evidence>
<dbReference type="CDD" id="cd14686">
    <property type="entry name" value="bZIP"/>
    <property type="match status" value="1"/>
</dbReference>
<reference evidence="2" key="1">
    <citation type="submission" date="2017-03" db="EMBL/GenBank/DDBJ databases">
        <title>Phytopthora megakarya and P. palmivora, two closely related causual agents of cacao black pod achieved similar genome size and gene model numbers by different mechanisms.</title>
        <authorList>
            <person name="Ali S."/>
            <person name="Shao J."/>
            <person name="Larry D.J."/>
            <person name="Kronmiller B."/>
            <person name="Shen D."/>
            <person name="Strem M.D."/>
            <person name="Melnick R.L."/>
            <person name="Guiltinan M.J."/>
            <person name="Tyler B.M."/>
            <person name="Meinhardt L.W."/>
            <person name="Bailey B.A."/>
        </authorList>
    </citation>
    <scope>NUCLEOTIDE SEQUENCE [LARGE SCALE GENOMIC DNA]</scope>
    <source>
        <strain evidence="2">zdho120</strain>
    </source>
</reference>
<dbReference type="EMBL" id="NBNE01003030">
    <property type="protein sequence ID" value="OWZ08764.1"/>
    <property type="molecule type" value="Genomic_DNA"/>
</dbReference>
<evidence type="ECO:0000313" key="1">
    <source>
        <dbReference type="EMBL" id="OWZ08764.1"/>
    </source>
</evidence>
<name>A0A225VUE7_9STRA</name>
<protein>
    <recommendedName>
        <fullName evidence="3">Bzip transcription factor</fullName>
    </recommendedName>
</protein>
<evidence type="ECO:0008006" key="3">
    <source>
        <dbReference type="Google" id="ProtNLM"/>
    </source>
</evidence>
<organism evidence="1 2">
    <name type="scientific">Phytophthora megakarya</name>
    <dbReference type="NCBI Taxonomy" id="4795"/>
    <lineage>
        <taxon>Eukaryota</taxon>
        <taxon>Sar</taxon>
        <taxon>Stramenopiles</taxon>
        <taxon>Oomycota</taxon>
        <taxon>Peronosporomycetes</taxon>
        <taxon>Peronosporales</taxon>
        <taxon>Peronosporaceae</taxon>
        <taxon>Phytophthora</taxon>
    </lineage>
</organism>
<comment type="caution">
    <text evidence="1">The sequence shown here is derived from an EMBL/GenBank/DDBJ whole genome shotgun (WGS) entry which is preliminary data.</text>
</comment>
<dbReference type="OrthoDB" id="129567at2759"/>
<dbReference type="AlphaFoldDB" id="A0A225VUE7"/>
<proteinExistence type="predicted"/>
<accession>A0A225VUE7</accession>
<gene>
    <name evidence="1" type="ORF">PHMEG_00018639</name>
</gene>